<proteinExistence type="predicted"/>
<evidence type="ECO:0000313" key="3">
    <source>
        <dbReference type="Proteomes" id="UP000244073"/>
    </source>
</evidence>
<organism evidence="2 3">
    <name type="scientific">Aspergillus ochraceoroseus IBT 24754</name>
    <dbReference type="NCBI Taxonomy" id="1392256"/>
    <lineage>
        <taxon>Eukaryota</taxon>
        <taxon>Fungi</taxon>
        <taxon>Dikarya</taxon>
        <taxon>Ascomycota</taxon>
        <taxon>Pezizomycotina</taxon>
        <taxon>Eurotiomycetes</taxon>
        <taxon>Eurotiomycetidae</taxon>
        <taxon>Eurotiales</taxon>
        <taxon>Aspergillaceae</taxon>
        <taxon>Aspergillus</taxon>
        <taxon>Aspergillus subgen. Nidulantes</taxon>
    </lineage>
</organism>
<accession>A0A2T5LLN9</accession>
<feature type="transmembrane region" description="Helical" evidence="1">
    <location>
        <begin position="47"/>
        <end position="66"/>
    </location>
</feature>
<keyword evidence="1" id="KW-1133">Transmembrane helix</keyword>
<dbReference type="Proteomes" id="UP000244073">
    <property type="component" value="Unassembled WGS sequence"/>
</dbReference>
<feature type="transmembrane region" description="Helical" evidence="1">
    <location>
        <begin position="12"/>
        <end position="35"/>
    </location>
</feature>
<dbReference type="GeneID" id="63817890"/>
<protein>
    <submittedName>
        <fullName evidence="2">Uncharacterized protein</fullName>
    </submittedName>
</protein>
<evidence type="ECO:0000256" key="1">
    <source>
        <dbReference type="SAM" id="Phobius"/>
    </source>
</evidence>
<keyword evidence="1" id="KW-0812">Transmembrane</keyword>
<sequence>MLAQRAIEKPQARVSNMVGVNTKAGALCTFIYGVINENPRHTFPTAYTLYLFGYYSPLFFAILSYPQLAPQLAIKRLHFFQNLCRHFSSLRHDLRRARTHGRTEDHQIGLPIAFMTELSWRPNYPLTYSECWNIARGVLYKFFELFAEIATSSFLIIAIIPGENKRIHARHLSSAVEMIPLVSQDWGYHIRTIRYAHTTFEESHFTHGVDRYLSSYSGVFDGGWEVIFTILGTKHSTRQIVTKPIELSTRAKYEPLIHVLEQVNAFAYIMSGEARKLEF</sequence>
<dbReference type="VEuPathDB" id="FungiDB:P175DRAFT_0560883"/>
<evidence type="ECO:0000313" key="2">
    <source>
        <dbReference type="EMBL" id="PTU17201.1"/>
    </source>
</evidence>
<gene>
    <name evidence="2" type="ORF">P175DRAFT_0560883</name>
</gene>
<name>A0A2T5LLN9_9EURO</name>
<dbReference type="AlphaFoldDB" id="A0A2T5LLN9"/>
<dbReference type="EMBL" id="MSFN02000011">
    <property type="protein sequence ID" value="PTU17201.1"/>
    <property type="molecule type" value="Genomic_DNA"/>
</dbReference>
<keyword evidence="1" id="KW-0472">Membrane</keyword>
<dbReference type="RefSeq" id="XP_040748593.1">
    <property type="nucleotide sequence ID" value="XM_040901006.1"/>
</dbReference>
<comment type="caution">
    <text evidence="2">The sequence shown here is derived from an EMBL/GenBank/DDBJ whole genome shotgun (WGS) entry which is preliminary data.</text>
</comment>
<reference evidence="2 3" key="1">
    <citation type="journal article" date="2018" name="Proc. Natl. Acad. Sci. U.S.A.">
        <title>Linking secondary metabolites to gene clusters through genome sequencing of six diverse Aspergillus species.</title>
        <authorList>
            <person name="Kaerboelling I."/>
            <person name="Vesth T.C."/>
            <person name="Frisvad J.C."/>
            <person name="Nybo J.L."/>
            <person name="Theobald S."/>
            <person name="Kuo A."/>
            <person name="Bowyer P."/>
            <person name="Matsuda Y."/>
            <person name="Mondo S."/>
            <person name="Lyhne E.K."/>
            <person name="Kogle M.E."/>
            <person name="Clum A."/>
            <person name="Lipzen A."/>
            <person name="Salamov A."/>
            <person name="Ngan C.Y."/>
            <person name="Daum C."/>
            <person name="Chiniquy J."/>
            <person name="Barry K."/>
            <person name="LaButti K."/>
            <person name="Haridas S."/>
            <person name="Simmons B.A."/>
            <person name="Magnuson J.K."/>
            <person name="Mortensen U.H."/>
            <person name="Larsen T.O."/>
            <person name="Grigoriev I.V."/>
            <person name="Baker S.E."/>
            <person name="Andersen M.R."/>
        </authorList>
    </citation>
    <scope>NUCLEOTIDE SEQUENCE [LARGE SCALE GENOMIC DNA]</scope>
    <source>
        <strain evidence="2 3">IBT 24754</strain>
    </source>
</reference>